<reference evidence="4" key="1">
    <citation type="journal article" date="2020" name="Stud. Mycol.">
        <title>101 Dothideomycetes genomes: a test case for predicting lifestyles and emergence of pathogens.</title>
        <authorList>
            <person name="Haridas S."/>
            <person name="Albert R."/>
            <person name="Binder M."/>
            <person name="Bloem J."/>
            <person name="Labutti K."/>
            <person name="Salamov A."/>
            <person name="Andreopoulos B."/>
            <person name="Baker S."/>
            <person name="Barry K."/>
            <person name="Bills G."/>
            <person name="Bluhm B."/>
            <person name="Cannon C."/>
            <person name="Castanera R."/>
            <person name="Culley D."/>
            <person name="Daum C."/>
            <person name="Ezra D."/>
            <person name="Gonzalez J."/>
            <person name="Henrissat B."/>
            <person name="Kuo A."/>
            <person name="Liang C."/>
            <person name="Lipzen A."/>
            <person name="Lutzoni F."/>
            <person name="Magnuson J."/>
            <person name="Mondo S."/>
            <person name="Nolan M."/>
            <person name="Ohm R."/>
            <person name="Pangilinan J."/>
            <person name="Park H.-J."/>
            <person name="Ramirez L."/>
            <person name="Alfaro M."/>
            <person name="Sun H."/>
            <person name="Tritt A."/>
            <person name="Yoshinaga Y."/>
            <person name="Zwiers L.-H."/>
            <person name="Turgeon B."/>
            <person name="Goodwin S."/>
            <person name="Spatafora J."/>
            <person name="Crous P."/>
            <person name="Grigoriev I."/>
        </authorList>
    </citation>
    <scope>NUCLEOTIDE SEQUENCE</scope>
    <source>
        <strain evidence="4">CBS 113979</strain>
    </source>
</reference>
<dbReference type="InterPro" id="IPR035979">
    <property type="entry name" value="RBD_domain_sf"/>
</dbReference>
<accession>A0A6G1H8W4</accession>
<sequence>MALACVLLPLRDELALVLTSRSGRLDYFIKTVKTGPRIDPSSVQRVVLAYGPNGKSRGSATVTFRNIDLATKALEQNETKVDGKPMKVELLLAAHQIVAGTSNGNAKSLNDRITKPKDAPKPAVKTAAAPAKKGTGKAKTGKAAKPKQKKKTAEELDAEMTDYFDASGTGGAVQPAGGDANMDTVQ</sequence>
<evidence type="ECO:0000256" key="1">
    <source>
        <dbReference type="ARBA" id="ARBA00022884"/>
    </source>
</evidence>
<dbReference type="Gene3D" id="3.30.70.330">
    <property type="match status" value="1"/>
</dbReference>
<feature type="domain" description="Chromatin target of PRMT1 protein C-terminal" evidence="3">
    <location>
        <begin position="100"/>
        <end position="167"/>
    </location>
</feature>
<feature type="compositionally biased region" description="Basic residues" evidence="2">
    <location>
        <begin position="134"/>
        <end position="150"/>
    </location>
</feature>
<dbReference type="InterPro" id="IPR012677">
    <property type="entry name" value="Nucleotide-bd_a/b_plait_sf"/>
</dbReference>
<dbReference type="SUPFAM" id="SSF54928">
    <property type="entry name" value="RNA-binding domain, RBD"/>
    <property type="match status" value="1"/>
</dbReference>
<feature type="compositionally biased region" description="Basic and acidic residues" evidence="2">
    <location>
        <begin position="109"/>
        <end position="120"/>
    </location>
</feature>
<dbReference type="SMART" id="SM01218">
    <property type="entry name" value="FoP_duplication"/>
    <property type="match status" value="1"/>
</dbReference>
<dbReference type="Pfam" id="PF00076">
    <property type="entry name" value="RRM_1"/>
    <property type="match status" value="1"/>
</dbReference>
<name>A0A6G1H8W4_9PEZI</name>
<proteinExistence type="predicted"/>
<dbReference type="EMBL" id="ML977145">
    <property type="protein sequence ID" value="KAF1989494.1"/>
    <property type="molecule type" value="Genomic_DNA"/>
</dbReference>
<feature type="compositionally biased region" description="Low complexity" evidence="2">
    <location>
        <begin position="121"/>
        <end position="133"/>
    </location>
</feature>
<evidence type="ECO:0000259" key="3">
    <source>
        <dbReference type="SMART" id="SM01218"/>
    </source>
</evidence>
<dbReference type="Proteomes" id="UP000800041">
    <property type="component" value="Unassembled WGS sequence"/>
</dbReference>
<dbReference type="GO" id="GO:0003729">
    <property type="term" value="F:mRNA binding"/>
    <property type="evidence" value="ECO:0007669"/>
    <property type="project" value="TreeGrafter"/>
</dbReference>
<keyword evidence="1" id="KW-0694">RNA-binding</keyword>
<dbReference type="GO" id="GO:0005634">
    <property type="term" value="C:nucleus"/>
    <property type="evidence" value="ECO:0007669"/>
    <property type="project" value="TreeGrafter"/>
</dbReference>
<keyword evidence="5" id="KW-1185">Reference proteome</keyword>
<dbReference type="AlphaFoldDB" id="A0A6G1H8W4"/>
<protein>
    <recommendedName>
        <fullName evidence="3">Chromatin target of PRMT1 protein C-terminal domain-containing protein</fullName>
    </recommendedName>
</protein>
<dbReference type="InterPro" id="IPR025715">
    <property type="entry name" value="FoP_C"/>
</dbReference>
<evidence type="ECO:0000313" key="4">
    <source>
        <dbReference type="EMBL" id="KAF1989494.1"/>
    </source>
</evidence>
<dbReference type="PANTHER" id="PTHR19965">
    <property type="entry name" value="RNA AND EXPORT FACTOR BINDING PROTEIN"/>
    <property type="match status" value="1"/>
</dbReference>
<evidence type="ECO:0000256" key="2">
    <source>
        <dbReference type="SAM" id="MobiDB-lite"/>
    </source>
</evidence>
<evidence type="ECO:0000313" key="5">
    <source>
        <dbReference type="Proteomes" id="UP000800041"/>
    </source>
</evidence>
<dbReference type="OrthoDB" id="346839at2759"/>
<dbReference type="InterPro" id="IPR000504">
    <property type="entry name" value="RRM_dom"/>
</dbReference>
<dbReference type="PANTHER" id="PTHR19965:SF35">
    <property type="entry name" value="RNA ANNEALING PROTEIN YRA1"/>
    <property type="match status" value="1"/>
</dbReference>
<gene>
    <name evidence="4" type="ORF">K402DRAFT_273732</name>
</gene>
<dbReference type="InterPro" id="IPR051229">
    <property type="entry name" value="ALYREF_mRNA_export"/>
</dbReference>
<feature type="region of interest" description="Disordered" evidence="2">
    <location>
        <begin position="103"/>
        <end position="186"/>
    </location>
</feature>
<organism evidence="4 5">
    <name type="scientific">Aulographum hederae CBS 113979</name>
    <dbReference type="NCBI Taxonomy" id="1176131"/>
    <lineage>
        <taxon>Eukaryota</taxon>
        <taxon>Fungi</taxon>
        <taxon>Dikarya</taxon>
        <taxon>Ascomycota</taxon>
        <taxon>Pezizomycotina</taxon>
        <taxon>Dothideomycetes</taxon>
        <taxon>Pleosporomycetidae</taxon>
        <taxon>Aulographales</taxon>
        <taxon>Aulographaceae</taxon>
    </lineage>
</organism>